<comment type="caution">
    <text evidence="2">The sequence shown here is derived from an EMBL/GenBank/DDBJ whole genome shotgun (WGS) entry which is preliminary data.</text>
</comment>
<accession>A0ABR4J0J7</accession>
<dbReference type="InterPro" id="IPR011021">
    <property type="entry name" value="Arrestin-like_N"/>
</dbReference>
<dbReference type="PANTHER" id="PTHR11188:SF166">
    <property type="entry name" value="ARRESTIN (OR S-ANTIGEN), N-TERMINAL DOMAIN PROTEIN (AFU_ORTHOLOGUE AFUA_7G02050)"/>
    <property type="match status" value="1"/>
</dbReference>
<protein>
    <recommendedName>
        <fullName evidence="1">Arrestin-like N-terminal domain-containing protein</fullName>
    </recommendedName>
</protein>
<dbReference type="Proteomes" id="UP001610335">
    <property type="component" value="Unassembled WGS sequence"/>
</dbReference>
<dbReference type="EMBL" id="JBFXLS010000004">
    <property type="protein sequence ID" value="KAL2833342.1"/>
    <property type="molecule type" value="Genomic_DNA"/>
</dbReference>
<gene>
    <name evidence="2" type="ORF">BDW59DRAFT_156843</name>
</gene>
<dbReference type="CDD" id="cd22952">
    <property type="entry name" value="ART10-like"/>
    <property type="match status" value="1"/>
</dbReference>
<evidence type="ECO:0000259" key="1">
    <source>
        <dbReference type="Pfam" id="PF00339"/>
    </source>
</evidence>
<dbReference type="InterPro" id="IPR050357">
    <property type="entry name" value="Arrestin_domain-protein"/>
</dbReference>
<evidence type="ECO:0000313" key="2">
    <source>
        <dbReference type="EMBL" id="KAL2833342.1"/>
    </source>
</evidence>
<keyword evidence="3" id="KW-1185">Reference proteome</keyword>
<dbReference type="Pfam" id="PF00339">
    <property type="entry name" value="Arrestin_N"/>
    <property type="match status" value="1"/>
</dbReference>
<proteinExistence type="predicted"/>
<dbReference type="InterPro" id="IPR014752">
    <property type="entry name" value="Arrestin-like_C"/>
</dbReference>
<name>A0ABR4J0J7_9EURO</name>
<organism evidence="2 3">
    <name type="scientific">Aspergillus cavernicola</name>
    <dbReference type="NCBI Taxonomy" id="176166"/>
    <lineage>
        <taxon>Eukaryota</taxon>
        <taxon>Fungi</taxon>
        <taxon>Dikarya</taxon>
        <taxon>Ascomycota</taxon>
        <taxon>Pezizomycotina</taxon>
        <taxon>Eurotiomycetes</taxon>
        <taxon>Eurotiomycetidae</taxon>
        <taxon>Eurotiales</taxon>
        <taxon>Aspergillaceae</taxon>
        <taxon>Aspergillus</taxon>
        <taxon>Aspergillus subgen. Nidulantes</taxon>
    </lineage>
</organism>
<reference evidence="2 3" key="1">
    <citation type="submission" date="2024-07" db="EMBL/GenBank/DDBJ databases">
        <title>Section-level genome sequencing and comparative genomics of Aspergillus sections Usti and Cavernicolus.</title>
        <authorList>
            <consortium name="Lawrence Berkeley National Laboratory"/>
            <person name="Nybo J.L."/>
            <person name="Vesth T.C."/>
            <person name="Theobald S."/>
            <person name="Frisvad J.C."/>
            <person name="Larsen T.O."/>
            <person name="Kjaerboelling I."/>
            <person name="Rothschild-Mancinelli K."/>
            <person name="Lyhne E.K."/>
            <person name="Kogle M.E."/>
            <person name="Barry K."/>
            <person name="Clum A."/>
            <person name="Na H."/>
            <person name="Ledsgaard L."/>
            <person name="Lin J."/>
            <person name="Lipzen A."/>
            <person name="Kuo A."/>
            <person name="Riley R."/>
            <person name="Mondo S."/>
            <person name="LaButti K."/>
            <person name="Haridas S."/>
            <person name="Pangalinan J."/>
            <person name="Salamov A.A."/>
            <person name="Simmons B.A."/>
            <person name="Magnuson J.K."/>
            <person name="Chen J."/>
            <person name="Drula E."/>
            <person name="Henrissat B."/>
            <person name="Wiebenga A."/>
            <person name="Lubbers R.J."/>
            <person name="Gomes A.C."/>
            <person name="Makela M.R."/>
            <person name="Stajich J."/>
            <person name="Grigoriev I.V."/>
            <person name="Mortensen U.H."/>
            <person name="De vries R.P."/>
            <person name="Baker S.E."/>
            <person name="Andersen M.R."/>
        </authorList>
    </citation>
    <scope>NUCLEOTIDE SEQUENCE [LARGE SCALE GENOMIC DNA]</scope>
    <source>
        <strain evidence="2 3">CBS 600.67</strain>
    </source>
</reference>
<sequence length="378" mass="41797">MLSQVKHLFNPRMDVRIRLRDPPVYTNEDEVSGHVILATAAQVDISTITIKLSGSATSRLDSGLTETHQLFKTNEQIFPPSKCATSFTSRAATVSPGEHAFAFTIKFPQASQCYKASFTSLPGKHTSKPHLLRRLPPSTGDRTTPEEIKYSLETIVRQDGIICGTHRAIREIHLQCLSTISLPLSGQHGLTAEKTITSTADPSSSTCINARLSNGPFLQLGHPIPLEVEITNSTSDITEYPISLHDFQSMLLETTTVQARGETTPPHTRSVLVQTMSNLRNQTPILSSNGDRTSLVLDATLWSRHCVPLYLTPSFETCNVSRSYKLEIRLGIGFGDIMRIVEFQFPVYIVVLSLGVDDEWPAPDYCEKEVFGKEVDIA</sequence>
<dbReference type="Gene3D" id="2.60.40.640">
    <property type="match status" value="1"/>
</dbReference>
<dbReference type="PANTHER" id="PTHR11188">
    <property type="entry name" value="ARRESTIN DOMAIN CONTAINING PROTEIN"/>
    <property type="match status" value="1"/>
</dbReference>
<feature type="domain" description="Arrestin-like N-terminal" evidence="1">
    <location>
        <begin position="21"/>
        <end position="120"/>
    </location>
</feature>
<evidence type="ECO:0000313" key="3">
    <source>
        <dbReference type="Proteomes" id="UP001610335"/>
    </source>
</evidence>